<accession>A0A0B4EB01</accession>
<sequence>MQIRFLFLALLHHAAIVWAGGLQGCMERVLAFQAYEIDGLNPEAIRSIGVSCSRWDNTAKKCVGTWNSCKGSRPSGRCTYDEFLKPLKNMPTPKGWAVYQPGTMRLDAERTAQLCFQRYADAPGNRGVRNFQSFNVIRGEKGEFNAYCERMGQIVDDAYANHRTNDNKDLFTDFDATRDRIAVLRMADHHRYLIPAMKTHFDKDLVIHTQDLGPDPARPGERLEVIDFKTTALAAKHTPARYEGEVGVERRIKFFLNDFYGREEGSDADNKSARTAREHLVLNRTYRKLADRARSCRGGLT</sequence>
<evidence type="ECO:0000313" key="2">
    <source>
        <dbReference type="EMBL" id="KID59420.1"/>
    </source>
</evidence>
<evidence type="ECO:0000313" key="3">
    <source>
        <dbReference type="Proteomes" id="UP000031186"/>
    </source>
</evidence>
<feature type="chain" id="PRO_5002087249" evidence="1">
    <location>
        <begin position="20"/>
        <end position="301"/>
    </location>
</feature>
<feature type="non-terminal residue" evidence="2">
    <location>
        <position position="1"/>
    </location>
</feature>
<protein>
    <submittedName>
        <fullName evidence="2">Uncharacterized protein</fullName>
    </submittedName>
</protein>
<evidence type="ECO:0000256" key="1">
    <source>
        <dbReference type="SAM" id="SignalP"/>
    </source>
</evidence>
<organism evidence="2 3">
    <name type="scientific">Metarhizium anisopliae (strain ARSEF 549)</name>
    <dbReference type="NCBI Taxonomy" id="3151832"/>
    <lineage>
        <taxon>Eukaryota</taxon>
        <taxon>Fungi</taxon>
        <taxon>Dikarya</taxon>
        <taxon>Ascomycota</taxon>
        <taxon>Pezizomycotina</taxon>
        <taxon>Sordariomycetes</taxon>
        <taxon>Hypocreomycetidae</taxon>
        <taxon>Hypocreales</taxon>
        <taxon>Clavicipitaceae</taxon>
        <taxon>Metarhizium</taxon>
    </lineage>
</organism>
<dbReference type="VEuPathDB" id="FungiDB:MAN_10725"/>
<dbReference type="Proteomes" id="UP000031186">
    <property type="component" value="Unassembled WGS sequence"/>
</dbReference>
<dbReference type="HOGENOM" id="CLU_081362_0_0_1"/>
<dbReference type="EMBL" id="AZNF01000029">
    <property type="protein sequence ID" value="KID59420.1"/>
    <property type="molecule type" value="Genomic_DNA"/>
</dbReference>
<reference evidence="2 3" key="1">
    <citation type="journal article" date="2014" name="Proc. Natl. Acad. Sci. U.S.A.">
        <title>Trajectory and genomic determinants of fungal-pathogen speciation and host adaptation.</title>
        <authorList>
            <person name="Hu X."/>
            <person name="Xiao G."/>
            <person name="Zheng P."/>
            <person name="Shang Y."/>
            <person name="Su Y."/>
            <person name="Zhang X."/>
            <person name="Liu X."/>
            <person name="Zhan S."/>
            <person name="St Leger R.J."/>
            <person name="Wang C."/>
        </authorList>
    </citation>
    <scope>NUCLEOTIDE SEQUENCE [LARGE SCALE GENOMIC DNA]</scope>
    <source>
        <strain evidence="2 3">ARSEF 549</strain>
    </source>
</reference>
<feature type="signal peptide" evidence="1">
    <location>
        <begin position="1"/>
        <end position="19"/>
    </location>
</feature>
<gene>
    <name evidence="2" type="ORF">MAN_10725</name>
</gene>
<dbReference type="PROSITE" id="PS51257">
    <property type="entry name" value="PROKAR_LIPOPROTEIN"/>
    <property type="match status" value="1"/>
</dbReference>
<dbReference type="AlphaFoldDB" id="A0A0B4EB01"/>
<proteinExistence type="predicted"/>
<keyword evidence="3" id="KW-1185">Reference proteome</keyword>
<dbReference type="OrthoDB" id="3467882at2759"/>
<name>A0A0B4EB01_METAF</name>
<comment type="caution">
    <text evidence="2">The sequence shown here is derived from an EMBL/GenBank/DDBJ whole genome shotgun (WGS) entry which is preliminary data.</text>
</comment>
<keyword evidence="1" id="KW-0732">Signal</keyword>